<dbReference type="AlphaFoldDB" id="A0A2U2HGX5"/>
<keyword evidence="1" id="KW-0812">Transmembrane</keyword>
<organism evidence="2 3">
    <name type="scientific">Massilia glaciei</name>
    <dbReference type="NCBI Taxonomy" id="1524097"/>
    <lineage>
        <taxon>Bacteria</taxon>
        <taxon>Pseudomonadati</taxon>
        <taxon>Pseudomonadota</taxon>
        <taxon>Betaproteobacteria</taxon>
        <taxon>Burkholderiales</taxon>
        <taxon>Oxalobacteraceae</taxon>
        <taxon>Telluria group</taxon>
        <taxon>Massilia</taxon>
    </lineage>
</organism>
<name>A0A2U2HGX5_9BURK</name>
<feature type="transmembrane region" description="Helical" evidence="1">
    <location>
        <begin position="6"/>
        <end position="28"/>
    </location>
</feature>
<accession>A0A2U2HGX5</accession>
<protein>
    <submittedName>
        <fullName evidence="2">Uncharacterized protein</fullName>
    </submittedName>
</protein>
<proteinExistence type="predicted"/>
<sequence length="116" mass="12566">MAYFIILPVFVVWLLVAGAAMVACRLIPSCADAWQYVWRIALWATVGFIVANAALWFFLMPALAAMPSNSDSSGMLKSLWGLVAIGAPFLITPIGWAIGAAIGFFLGHRTHHARFA</sequence>
<gene>
    <name evidence="2" type="ORF">C7C56_019000</name>
</gene>
<keyword evidence="1" id="KW-0472">Membrane</keyword>
<keyword evidence="1" id="KW-1133">Transmembrane helix</keyword>
<feature type="transmembrane region" description="Helical" evidence="1">
    <location>
        <begin position="79"/>
        <end position="106"/>
    </location>
</feature>
<feature type="transmembrane region" description="Helical" evidence="1">
    <location>
        <begin position="40"/>
        <end position="59"/>
    </location>
</feature>
<keyword evidence="3" id="KW-1185">Reference proteome</keyword>
<dbReference type="Proteomes" id="UP000241421">
    <property type="component" value="Unassembled WGS sequence"/>
</dbReference>
<evidence type="ECO:0000313" key="3">
    <source>
        <dbReference type="Proteomes" id="UP000241421"/>
    </source>
</evidence>
<dbReference type="EMBL" id="PXWF02000263">
    <property type="protein sequence ID" value="PWF44686.1"/>
    <property type="molecule type" value="Genomic_DNA"/>
</dbReference>
<evidence type="ECO:0000313" key="2">
    <source>
        <dbReference type="EMBL" id="PWF44686.1"/>
    </source>
</evidence>
<evidence type="ECO:0000256" key="1">
    <source>
        <dbReference type="SAM" id="Phobius"/>
    </source>
</evidence>
<reference evidence="2 3" key="1">
    <citation type="submission" date="2018-04" db="EMBL/GenBank/DDBJ databases">
        <title>Massilia violaceinigra sp. nov., a novel purple-pigmented bacterium isolated from Tianshan glacier, Xinjiang, China.</title>
        <authorList>
            <person name="Wang H."/>
        </authorList>
    </citation>
    <scope>NUCLEOTIDE SEQUENCE [LARGE SCALE GENOMIC DNA]</scope>
    <source>
        <strain evidence="2 3">B448-2</strain>
    </source>
</reference>
<comment type="caution">
    <text evidence="2">The sequence shown here is derived from an EMBL/GenBank/DDBJ whole genome shotgun (WGS) entry which is preliminary data.</text>
</comment>
<dbReference type="RefSeq" id="WP_106758943.1">
    <property type="nucleotide sequence ID" value="NZ_PXWF02000263.1"/>
</dbReference>